<name>A0AAD4M4U1_9AGAM</name>
<accession>A0AAD4M4U1</accession>
<organism evidence="1 2">
    <name type="scientific">Multifurca ochricompacta</name>
    <dbReference type="NCBI Taxonomy" id="376703"/>
    <lineage>
        <taxon>Eukaryota</taxon>
        <taxon>Fungi</taxon>
        <taxon>Dikarya</taxon>
        <taxon>Basidiomycota</taxon>
        <taxon>Agaricomycotina</taxon>
        <taxon>Agaricomycetes</taxon>
        <taxon>Russulales</taxon>
        <taxon>Russulaceae</taxon>
        <taxon>Multifurca</taxon>
    </lineage>
</organism>
<dbReference type="Proteomes" id="UP001203297">
    <property type="component" value="Unassembled WGS sequence"/>
</dbReference>
<keyword evidence="2" id="KW-1185">Reference proteome</keyword>
<dbReference type="AlphaFoldDB" id="A0AAD4M4U1"/>
<reference evidence="1" key="1">
    <citation type="journal article" date="2022" name="New Phytol.">
        <title>Evolutionary transition to the ectomycorrhizal habit in the genomes of a hyperdiverse lineage of mushroom-forming fungi.</title>
        <authorList>
            <person name="Looney B."/>
            <person name="Miyauchi S."/>
            <person name="Morin E."/>
            <person name="Drula E."/>
            <person name="Courty P.E."/>
            <person name="Kohler A."/>
            <person name="Kuo A."/>
            <person name="LaButti K."/>
            <person name="Pangilinan J."/>
            <person name="Lipzen A."/>
            <person name="Riley R."/>
            <person name="Andreopoulos W."/>
            <person name="He G."/>
            <person name="Johnson J."/>
            <person name="Nolan M."/>
            <person name="Tritt A."/>
            <person name="Barry K.W."/>
            <person name="Grigoriev I.V."/>
            <person name="Nagy L.G."/>
            <person name="Hibbett D."/>
            <person name="Henrissat B."/>
            <person name="Matheny P.B."/>
            <person name="Labbe J."/>
            <person name="Martin F.M."/>
        </authorList>
    </citation>
    <scope>NUCLEOTIDE SEQUENCE</scope>
    <source>
        <strain evidence="1">BPL690</strain>
    </source>
</reference>
<evidence type="ECO:0000313" key="1">
    <source>
        <dbReference type="EMBL" id="KAI0301785.1"/>
    </source>
</evidence>
<evidence type="ECO:0000313" key="2">
    <source>
        <dbReference type="Proteomes" id="UP001203297"/>
    </source>
</evidence>
<dbReference type="EMBL" id="WTXG01000012">
    <property type="protein sequence ID" value="KAI0301785.1"/>
    <property type="molecule type" value="Genomic_DNA"/>
</dbReference>
<gene>
    <name evidence="1" type="ORF">B0F90DRAFT_1715269</name>
</gene>
<proteinExistence type="predicted"/>
<protein>
    <submittedName>
        <fullName evidence="1">Uncharacterized protein</fullName>
    </submittedName>
</protein>
<feature type="non-terminal residue" evidence="1">
    <location>
        <position position="64"/>
    </location>
</feature>
<sequence>MRDGGDDNQHDQEDDTHGPCKVTKHNAHTIYIHSAIVTGTYAIYRTRTPLICKCGLHDKDTLLF</sequence>
<comment type="caution">
    <text evidence="1">The sequence shown here is derived from an EMBL/GenBank/DDBJ whole genome shotgun (WGS) entry which is preliminary data.</text>
</comment>